<dbReference type="PRINTS" id="PR00007">
    <property type="entry name" value="COMPLEMNTC1Q"/>
</dbReference>
<feature type="compositionally biased region" description="Low complexity" evidence="4">
    <location>
        <begin position="72"/>
        <end position="83"/>
    </location>
</feature>
<evidence type="ECO:0000259" key="6">
    <source>
        <dbReference type="PROSITE" id="PS50871"/>
    </source>
</evidence>
<keyword evidence="3 5" id="KW-0732">Signal</keyword>
<dbReference type="GO" id="GO:0005576">
    <property type="term" value="C:extracellular region"/>
    <property type="evidence" value="ECO:0007669"/>
    <property type="project" value="UniProtKB-SubCell"/>
</dbReference>
<keyword evidence="2" id="KW-0964">Secreted</keyword>
<evidence type="ECO:0000256" key="1">
    <source>
        <dbReference type="ARBA" id="ARBA00004613"/>
    </source>
</evidence>
<sequence>MEHPGSIKCLIVFLTIFSPGVTALTESDRKRVWWGRYNAESQSTTGKPSPAGSASSGQRLHDDKGGYSGFHANSAAGKSGGSSYEADPKYGKYAEKDQRWGESEYRPFSGLDPSESWPEKSSRLTEETCQCDERLKILEMKMEELQEDNSRMNTRMWDTVDVVQGMIKGSSKLGKHKHIVSFSAHAASNIPYLKDAEIIVFDDVLVNNGAAYDPRSGIFTVPVSGVYIFSATIVSGFNSTIETMITLNGQEVARLYSGAHQNRGSGSNTVVLNLREGDDIWVALFYGNGNYVHGKWSSFSGSLLETY</sequence>
<evidence type="ECO:0000256" key="5">
    <source>
        <dbReference type="SAM" id="SignalP"/>
    </source>
</evidence>
<feature type="chain" id="PRO_5043595457" description="C1q domain-containing protein" evidence="5">
    <location>
        <begin position="24"/>
        <end position="307"/>
    </location>
</feature>
<reference evidence="7 8" key="1">
    <citation type="submission" date="2024-04" db="EMBL/GenBank/DDBJ databases">
        <authorList>
            <consortium name="Genoscope - CEA"/>
            <person name="William W."/>
        </authorList>
    </citation>
    <scope>NUCLEOTIDE SEQUENCE [LARGE SCALE GENOMIC DNA]</scope>
</reference>
<proteinExistence type="predicted"/>
<feature type="domain" description="C1q" evidence="6">
    <location>
        <begin position="175"/>
        <end position="307"/>
    </location>
</feature>
<feature type="region of interest" description="Disordered" evidence="4">
    <location>
        <begin position="39"/>
        <end position="86"/>
    </location>
</feature>
<dbReference type="PANTHER" id="PTHR22923">
    <property type="entry name" value="CEREBELLIN-RELATED"/>
    <property type="match status" value="1"/>
</dbReference>
<comment type="subcellular location">
    <subcellularLocation>
        <location evidence="1">Secreted</location>
    </subcellularLocation>
</comment>
<name>A0AAV2ILB2_LYMST</name>
<organism evidence="7 8">
    <name type="scientific">Lymnaea stagnalis</name>
    <name type="common">Great pond snail</name>
    <name type="synonym">Helix stagnalis</name>
    <dbReference type="NCBI Taxonomy" id="6523"/>
    <lineage>
        <taxon>Eukaryota</taxon>
        <taxon>Metazoa</taxon>
        <taxon>Spiralia</taxon>
        <taxon>Lophotrochozoa</taxon>
        <taxon>Mollusca</taxon>
        <taxon>Gastropoda</taxon>
        <taxon>Heterobranchia</taxon>
        <taxon>Euthyneura</taxon>
        <taxon>Panpulmonata</taxon>
        <taxon>Hygrophila</taxon>
        <taxon>Lymnaeoidea</taxon>
        <taxon>Lymnaeidae</taxon>
        <taxon>Lymnaea</taxon>
    </lineage>
</organism>
<gene>
    <name evidence="7" type="ORF">GSLYS_00020542001</name>
</gene>
<dbReference type="SMART" id="SM00110">
    <property type="entry name" value="C1Q"/>
    <property type="match status" value="1"/>
</dbReference>
<feature type="signal peptide" evidence="5">
    <location>
        <begin position="1"/>
        <end position="23"/>
    </location>
</feature>
<dbReference type="PROSITE" id="PS50871">
    <property type="entry name" value="C1Q"/>
    <property type="match status" value="1"/>
</dbReference>
<evidence type="ECO:0000256" key="3">
    <source>
        <dbReference type="ARBA" id="ARBA00022729"/>
    </source>
</evidence>
<feature type="compositionally biased region" description="Low complexity" evidence="4">
    <location>
        <begin position="48"/>
        <end position="57"/>
    </location>
</feature>
<protein>
    <recommendedName>
        <fullName evidence="6">C1q domain-containing protein</fullName>
    </recommendedName>
</protein>
<dbReference type="InterPro" id="IPR008983">
    <property type="entry name" value="Tumour_necrosis_fac-like_dom"/>
</dbReference>
<dbReference type="PANTHER" id="PTHR22923:SF116">
    <property type="entry name" value="C1Q DOMAIN-CONTAINING PROTEIN"/>
    <property type="match status" value="1"/>
</dbReference>
<dbReference type="InterPro" id="IPR050822">
    <property type="entry name" value="Cerebellin_Synaptic_Org"/>
</dbReference>
<dbReference type="AlphaFoldDB" id="A0AAV2ILB2"/>
<feature type="region of interest" description="Disordered" evidence="4">
    <location>
        <begin position="104"/>
        <end position="125"/>
    </location>
</feature>
<keyword evidence="8" id="KW-1185">Reference proteome</keyword>
<dbReference type="Pfam" id="PF00386">
    <property type="entry name" value="C1q"/>
    <property type="match status" value="1"/>
</dbReference>
<dbReference type="Gene3D" id="2.60.120.40">
    <property type="match status" value="1"/>
</dbReference>
<evidence type="ECO:0000313" key="8">
    <source>
        <dbReference type="Proteomes" id="UP001497497"/>
    </source>
</evidence>
<comment type="caution">
    <text evidence="7">The sequence shown here is derived from an EMBL/GenBank/DDBJ whole genome shotgun (WGS) entry which is preliminary data.</text>
</comment>
<dbReference type="Proteomes" id="UP001497497">
    <property type="component" value="Unassembled WGS sequence"/>
</dbReference>
<dbReference type="SUPFAM" id="SSF49842">
    <property type="entry name" value="TNF-like"/>
    <property type="match status" value="1"/>
</dbReference>
<evidence type="ECO:0000256" key="2">
    <source>
        <dbReference type="ARBA" id="ARBA00022525"/>
    </source>
</evidence>
<evidence type="ECO:0000313" key="7">
    <source>
        <dbReference type="EMBL" id="CAL1547217.1"/>
    </source>
</evidence>
<accession>A0AAV2ILB2</accession>
<dbReference type="EMBL" id="CAXITT010000921">
    <property type="protein sequence ID" value="CAL1547217.1"/>
    <property type="molecule type" value="Genomic_DNA"/>
</dbReference>
<evidence type="ECO:0000256" key="4">
    <source>
        <dbReference type="SAM" id="MobiDB-lite"/>
    </source>
</evidence>
<dbReference type="InterPro" id="IPR001073">
    <property type="entry name" value="C1q_dom"/>
</dbReference>